<evidence type="ECO:0000256" key="2">
    <source>
        <dbReference type="ARBA" id="ARBA00022729"/>
    </source>
</evidence>
<dbReference type="Pfam" id="PF11999">
    <property type="entry name" value="Ice_binding"/>
    <property type="match status" value="1"/>
</dbReference>
<sequence>MMFKKAQHGVVILGLLLPLATQALSCRGVSEGGTSLAKCDATFINPPIFGDLCQNATLTGIYTLRNDTPRALKINYIRIQDNDPLPAAATAIIPTPTNGCVIGSFLAPGATCNISLQLLPLAAGTFNRVLQVGIDTRQVQIDAPAITSLVSLCSTPSPLPPPDFIPPVPVPPVPGFPPTVPGAPPQPLFSTSILGASTVTNTGPTLVNGNLDLTPGSSVTGFPPGVVINGAININNAHATGTKIQASAYFTELNGLACNFSFGPGDTVITQTMLNTNGPGVYCFASSAQIASNLNIAGLLGQSYTFKIGSTLTTGVGTIVTTSGGILNDNISWAVGSSAVLGVGSTFHGIIDALASITLNNGAILNGRAWALNGAVTLDSNQVNPTGP</sequence>
<evidence type="ECO:0000313" key="5">
    <source>
        <dbReference type="Proteomes" id="UP001320170"/>
    </source>
</evidence>
<dbReference type="Gene3D" id="2.60.40.10">
    <property type="entry name" value="Immunoglobulins"/>
    <property type="match status" value="1"/>
</dbReference>
<proteinExistence type="inferred from homology"/>
<dbReference type="InterPro" id="IPR021884">
    <property type="entry name" value="Ice-bd_prot"/>
</dbReference>
<reference evidence="4 5" key="1">
    <citation type="journal article" date="2024" name="Pathogens">
        <title>Characterization of a Novel Species of Legionella Isolated from a Healthcare Facility: Legionella resiliens sp. nov.</title>
        <authorList>
            <person name="Cristino S."/>
            <person name="Pascale M.R."/>
            <person name="Marino F."/>
            <person name="Derelitto C."/>
            <person name="Salaris S."/>
            <person name="Orsini M."/>
            <person name="Squarzoni S."/>
            <person name="Grottola A."/>
            <person name="Girolamini L."/>
        </authorList>
    </citation>
    <scope>NUCLEOTIDE SEQUENCE [LARGE SCALE GENOMIC DNA]</scope>
    <source>
        <strain evidence="4 5">8cVS16</strain>
    </source>
</reference>
<organism evidence="4 5">
    <name type="scientific">Legionella resiliens</name>
    <dbReference type="NCBI Taxonomy" id="2905958"/>
    <lineage>
        <taxon>Bacteria</taxon>
        <taxon>Pseudomonadati</taxon>
        <taxon>Pseudomonadota</taxon>
        <taxon>Gammaproteobacteria</taxon>
        <taxon>Legionellales</taxon>
        <taxon>Legionellaceae</taxon>
        <taxon>Legionella</taxon>
    </lineage>
</organism>
<dbReference type="EMBL" id="JAJTND010000004">
    <property type="protein sequence ID" value="MCE3531970.1"/>
    <property type="molecule type" value="Genomic_DNA"/>
</dbReference>
<dbReference type="Proteomes" id="UP001320170">
    <property type="component" value="Unassembled WGS sequence"/>
</dbReference>
<accession>A0ABS8WZQ4</accession>
<feature type="chain" id="PRO_5046623460" evidence="3">
    <location>
        <begin position="24"/>
        <end position="388"/>
    </location>
</feature>
<keyword evidence="2 3" id="KW-0732">Signal</keyword>
<keyword evidence="5" id="KW-1185">Reference proteome</keyword>
<feature type="signal peptide" evidence="3">
    <location>
        <begin position="1"/>
        <end position="23"/>
    </location>
</feature>
<gene>
    <name evidence="4" type="ORF">LXO92_06245</name>
</gene>
<protein>
    <submittedName>
        <fullName evidence="4">DUF3494 domain-containing protein</fullName>
    </submittedName>
</protein>
<evidence type="ECO:0000313" key="4">
    <source>
        <dbReference type="EMBL" id="MCE3531970.1"/>
    </source>
</evidence>
<dbReference type="RefSeq" id="WP_182351815.1">
    <property type="nucleotide sequence ID" value="NZ_JAJSPM010000005.1"/>
</dbReference>
<comment type="similarity">
    <text evidence="1">Belongs to the ice-binding protein family.</text>
</comment>
<evidence type="ECO:0000256" key="3">
    <source>
        <dbReference type="SAM" id="SignalP"/>
    </source>
</evidence>
<evidence type="ECO:0000256" key="1">
    <source>
        <dbReference type="ARBA" id="ARBA00005445"/>
    </source>
</evidence>
<comment type="caution">
    <text evidence="4">The sequence shown here is derived from an EMBL/GenBank/DDBJ whole genome shotgun (WGS) entry which is preliminary data.</text>
</comment>
<dbReference type="InterPro" id="IPR013783">
    <property type="entry name" value="Ig-like_fold"/>
</dbReference>
<name>A0ABS8WZQ4_9GAMM</name>